<organism evidence="1 2">
    <name type="scientific">Pusillimonas noertemannii</name>
    <dbReference type="NCBI Taxonomy" id="305977"/>
    <lineage>
        <taxon>Bacteria</taxon>
        <taxon>Pseudomonadati</taxon>
        <taxon>Pseudomonadota</taxon>
        <taxon>Betaproteobacteria</taxon>
        <taxon>Burkholderiales</taxon>
        <taxon>Alcaligenaceae</taxon>
        <taxon>Pusillimonas</taxon>
    </lineage>
</organism>
<accession>A0A2U1CS63</accession>
<gene>
    <name evidence="1" type="ORF">C7440_1075</name>
</gene>
<dbReference type="RefSeq" id="WP_116517724.1">
    <property type="nucleotide sequence ID" value="NZ_JACCEX010000001.1"/>
</dbReference>
<protein>
    <submittedName>
        <fullName evidence="1">Uncharacterized protein</fullName>
    </submittedName>
</protein>
<keyword evidence="2" id="KW-1185">Reference proteome</keyword>
<name>A0A2U1CS63_9BURK</name>
<evidence type="ECO:0000313" key="1">
    <source>
        <dbReference type="EMBL" id="PVY68664.1"/>
    </source>
</evidence>
<evidence type="ECO:0000313" key="2">
    <source>
        <dbReference type="Proteomes" id="UP000246145"/>
    </source>
</evidence>
<comment type="caution">
    <text evidence="1">The sequence shown here is derived from an EMBL/GenBank/DDBJ whole genome shotgun (WGS) entry which is preliminary data.</text>
</comment>
<dbReference type="Proteomes" id="UP000246145">
    <property type="component" value="Unassembled WGS sequence"/>
</dbReference>
<dbReference type="EMBL" id="QEKO01000001">
    <property type="protein sequence ID" value="PVY68664.1"/>
    <property type="molecule type" value="Genomic_DNA"/>
</dbReference>
<dbReference type="AlphaFoldDB" id="A0A2U1CS63"/>
<reference evidence="1 2" key="1">
    <citation type="submission" date="2018-04" db="EMBL/GenBank/DDBJ databases">
        <title>Genomic Encyclopedia of Type Strains, Phase IV (KMG-IV): sequencing the most valuable type-strain genomes for metagenomic binning, comparative biology and taxonomic classification.</title>
        <authorList>
            <person name="Goeker M."/>
        </authorList>
    </citation>
    <scope>NUCLEOTIDE SEQUENCE [LARGE SCALE GENOMIC DNA]</scope>
    <source>
        <strain evidence="1 2">DSM 10065</strain>
    </source>
</reference>
<dbReference type="OrthoDB" id="6057599at2"/>
<proteinExistence type="predicted"/>
<sequence length="159" mass="16562">MATQEANLIAVFQAIGLDVKALYANQGNLASLTTTQKGNLVAALNELKTLIGQAGAQIDDDTPSSSTTYSSTKINAAITAAIAALVDGAPTTFDTLKEIADYIASDETAMGTITTALSNRVKFNEPQTLTELQQIQACENIGIGDPTTDFEAEYAAAKA</sequence>